<accession>A0A1M5S699</accession>
<evidence type="ECO:0000313" key="3">
    <source>
        <dbReference type="Proteomes" id="UP000184074"/>
    </source>
</evidence>
<dbReference type="RefSeq" id="WP_072902211.1">
    <property type="nucleotide sequence ID" value="NZ_FQXB01000005.1"/>
</dbReference>
<keyword evidence="1" id="KW-0472">Membrane</keyword>
<protein>
    <submittedName>
        <fullName evidence="2">Uncharacterized protein</fullName>
    </submittedName>
</protein>
<reference evidence="2 3" key="1">
    <citation type="submission" date="2016-11" db="EMBL/GenBank/DDBJ databases">
        <authorList>
            <person name="Jaros S."/>
            <person name="Januszkiewicz K."/>
            <person name="Wedrychowicz H."/>
        </authorList>
    </citation>
    <scope>NUCLEOTIDE SEQUENCE [LARGE SCALE GENOMIC DNA]</scope>
    <source>
        <strain evidence="2 3">DSM 28715</strain>
    </source>
</reference>
<evidence type="ECO:0000256" key="1">
    <source>
        <dbReference type="SAM" id="Phobius"/>
    </source>
</evidence>
<sequence length="62" mass="6794">MFLYGSLIVFIIFFTNVALGAFADSAFLGDVGEMLVLFVASLLFVVAILRKEAERAESEDSE</sequence>
<evidence type="ECO:0000313" key="2">
    <source>
        <dbReference type="EMBL" id="SHH34009.1"/>
    </source>
</evidence>
<dbReference type="EMBL" id="FQXB01000005">
    <property type="protein sequence ID" value="SHH34009.1"/>
    <property type="molecule type" value="Genomic_DNA"/>
</dbReference>
<gene>
    <name evidence="2" type="ORF">SAMN05444003_2876</name>
</gene>
<dbReference type="Proteomes" id="UP000184074">
    <property type="component" value="Unassembled WGS sequence"/>
</dbReference>
<keyword evidence="1" id="KW-0812">Transmembrane</keyword>
<dbReference type="STRING" id="1508389.SAMN05444003_2876"/>
<proteinExistence type="predicted"/>
<organism evidence="2 3">
    <name type="scientific">Cognatiyoonia sediminum</name>
    <dbReference type="NCBI Taxonomy" id="1508389"/>
    <lineage>
        <taxon>Bacteria</taxon>
        <taxon>Pseudomonadati</taxon>
        <taxon>Pseudomonadota</taxon>
        <taxon>Alphaproteobacteria</taxon>
        <taxon>Rhodobacterales</taxon>
        <taxon>Paracoccaceae</taxon>
        <taxon>Cognatiyoonia</taxon>
    </lineage>
</organism>
<feature type="transmembrane region" description="Helical" evidence="1">
    <location>
        <begin position="33"/>
        <end position="49"/>
    </location>
</feature>
<dbReference type="AlphaFoldDB" id="A0A1M5S699"/>
<keyword evidence="1" id="KW-1133">Transmembrane helix</keyword>
<name>A0A1M5S699_9RHOB</name>
<keyword evidence="3" id="KW-1185">Reference proteome</keyword>
<dbReference type="OrthoDB" id="7875193at2"/>